<evidence type="ECO:0000256" key="3">
    <source>
        <dbReference type="SAM" id="SignalP"/>
    </source>
</evidence>
<sequence>MRKAKRGNKRDSSPAWKVATLLLSAALLVVLCWAFSQAGQSPFTPKEAPAEKESRPVKELDPADVIPTKDKALVPLEKELQPPGKSTKPADVTLTTDKLFLPNPANMNYFLRDTELLNPLFASHPPLRVTRCRSELNGPSNDFYQVEHPEGCNARPGMRDKALREYKKGELFFAIQLPWVSYFVSIWVAGLFVYGVWDTWRAEKSATQTRKQAKRNLHSASDSEDTSGYGPLYFLLGVFGFALAFCNAMSLLVLETQLPVSLPDPDVSGLNQFLAKSGLSLHRCEAGVYNKYDFYVVGFPDSCQQLGDPHVGISDKKRVYCDR</sequence>
<feature type="signal peptide" evidence="3">
    <location>
        <begin position="1"/>
        <end position="34"/>
    </location>
</feature>
<keyword evidence="3" id="KW-0732">Signal</keyword>
<organism evidence="4 5">
    <name type="scientific">Klebsormidium nitens</name>
    <name type="common">Green alga</name>
    <name type="synonym">Ulothrix nitens</name>
    <dbReference type="NCBI Taxonomy" id="105231"/>
    <lineage>
        <taxon>Eukaryota</taxon>
        <taxon>Viridiplantae</taxon>
        <taxon>Streptophyta</taxon>
        <taxon>Klebsormidiophyceae</taxon>
        <taxon>Klebsormidiales</taxon>
        <taxon>Klebsormidiaceae</taxon>
        <taxon>Klebsormidium</taxon>
    </lineage>
</organism>
<proteinExistence type="predicted"/>
<dbReference type="Proteomes" id="UP000054558">
    <property type="component" value="Unassembled WGS sequence"/>
</dbReference>
<keyword evidence="2" id="KW-0472">Membrane</keyword>
<protein>
    <submittedName>
        <fullName evidence="4">Uncharacterized protein</fullName>
    </submittedName>
</protein>
<evidence type="ECO:0000313" key="4">
    <source>
        <dbReference type="EMBL" id="GAQ83348.1"/>
    </source>
</evidence>
<name>A0A1Y1I5F5_KLENI</name>
<accession>A0A1Y1I5F5</accession>
<feature type="region of interest" description="Disordered" evidence="1">
    <location>
        <begin position="40"/>
        <end position="61"/>
    </location>
</feature>
<feature type="transmembrane region" description="Helical" evidence="2">
    <location>
        <begin position="179"/>
        <end position="197"/>
    </location>
</feature>
<gene>
    <name evidence="4" type="ORF">KFL_001450010</name>
</gene>
<feature type="transmembrane region" description="Helical" evidence="2">
    <location>
        <begin position="232"/>
        <end position="254"/>
    </location>
</feature>
<dbReference type="AlphaFoldDB" id="A0A1Y1I5F5"/>
<evidence type="ECO:0000313" key="5">
    <source>
        <dbReference type="Proteomes" id="UP000054558"/>
    </source>
</evidence>
<keyword evidence="5" id="KW-1185">Reference proteome</keyword>
<feature type="chain" id="PRO_5013299263" evidence="3">
    <location>
        <begin position="35"/>
        <end position="323"/>
    </location>
</feature>
<feature type="compositionally biased region" description="Basic and acidic residues" evidence="1">
    <location>
        <begin position="48"/>
        <end position="61"/>
    </location>
</feature>
<keyword evidence="2" id="KW-0812">Transmembrane</keyword>
<reference evidence="4 5" key="1">
    <citation type="journal article" date="2014" name="Nat. Commun.">
        <title>Klebsormidium flaccidum genome reveals primary factors for plant terrestrial adaptation.</title>
        <authorList>
            <person name="Hori K."/>
            <person name="Maruyama F."/>
            <person name="Fujisawa T."/>
            <person name="Togashi T."/>
            <person name="Yamamoto N."/>
            <person name="Seo M."/>
            <person name="Sato S."/>
            <person name="Yamada T."/>
            <person name="Mori H."/>
            <person name="Tajima N."/>
            <person name="Moriyama T."/>
            <person name="Ikeuchi M."/>
            <person name="Watanabe M."/>
            <person name="Wada H."/>
            <person name="Kobayashi K."/>
            <person name="Saito M."/>
            <person name="Masuda T."/>
            <person name="Sasaki-Sekimoto Y."/>
            <person name="Mashiguchi K."/>
            <person name="Awai K."/>
            <person name="Shimojima M."/>
            <person name="Masuda S."/>
            <person name="Iwai M."/>
            <person name="Nobusawa T."/>
            <person name="Narise T."/>
            <person name="Kondo S."/>
            <person name="Saito H."/>
            <person name="Sato R."/>
            <person name="Murakawa M."/>
            <person name="Ihara Y."/>
            <person name="Oshima-Yamada Y."/>
            <person name="Ohtaka K."/>
            <person name="Satoh M."/>
            <person name="Sonobe K."/>
            <person name="Ishii M."/>
            <person name="Ohtani R."/>
            <person name="Kanamori-Sato M."/>
            <person name="Honoki R."/>
            <person name="Miyazaki D."/>
            <person name="Mochizuki H."/>
            <person name="Umetsu J."/>
            <person name="Higashi K."/>
            <person name="Shibata D."/>
            <person name="Kamiya Y."/>
            <person name="Sato N."/>
            <person name="Nakamura Y."/>
            <person name="Tabata S."/>
            <person name="Ida S."/>
            <person name="Kurokawa K."/>
            <person name="Ohta H."/>
        </authorList>
    </citation>
    <scope>NUCLEOTIDE SEQUENCE [LARGE SCALE GENOMIC DNA]</scope>
    <source>
        <strain evidence="4 5">NIES-2285</strain>
    </source>
</reference>
<evidence type="ECO:0000256" key="2">
    <source>
        <dbReference type="SAM" id="Phobius"/>
    </source>
</evidence>
<evidence type="ECO:0000256" key="1">
    <source>
        <dbReference type="SAM" id="MobiDB-lite"/>
    </source>
</evidence>
<dbReference type="EMBL" id="DF237094">
    <property type="protein sequence ID" value="GAQ83348.1"/>
    <property type="molecule type" value="Genomic_DNA"/>
</dbReference>
<keyword evidence="2" id="KW-1133">Transmembrane helix</keyword>